<gene>
    <name evidence="1" type="ORF">Tel_02750</name>
</gene>
<proteinExistence type="predicted"/>
<dbReference type="AlphaFoldDB" id="A0A0S2TAI4"/>
<protein>
    <recommendedName>
        <fullName evidence="3">Outer membrane protein beta-barrel domain-containing protein</fullName>
    </recommendedName>
</protein>
<dbReference type="Proteomes" id="UP000055136">
    <property type="component" value="Chromosome"/>
</dbReference>
<name>A0A0S2TAI4_9GAMM</name>
<evidence type="ECO:0000313" key="2">
    <source>
        <dbReference type="Proteomes" id="UP000055136"/>
    </source>
</evidence>
<evidence type="ECO:0008006" key="3">
    <source>
        <dbReference type="Google" id="ProtNLM"/>
    </source>
</evidence>
<dbReference type="KEGG" id="tee:Tel_02750"/>
<evidence type="ECO:0000313" key="1">
    <source>
        <dbReference type="EMBL" id="ALP52148.1"/>
    </source>
</evidence>
<reference evidence="1" key="1">
    <citation type="submission" date="2015-10" db="EMBL/GenBank/DDBJ databases">
        <title>Description of Candidatus Tenderia electrophaga gen. nov, sp. nov., an Uncultivated Electroautotroph from a Biocathode Enrichment.</title>
        <authorList>
            <person name="Eddie B.J."/>
            <person name="Malanoski A.P."/>
            <person name="Wang Z."/>
            <person name="Hall R.J."/>
            <person name="Oh S.D."/>
            <person name="Heiner C."/>
            <person name="Lin B."/>
            <person name="Strycharz-Glaven S.M."/>
        </authorList>
    </citation>
    <scope>NUCLEOTIDE SEQUENCE [LARGE SCALE GENOMIC DNA]</scope>
    <source>
        <strain evidence="1">NRL1</strain>
    </source>
</reference>
<organism evidence="1 2">
    <name type="scientific">Candidatus Tenderia electrophaga</name>
    <dbReference type="NCBI Taxonomy" id="1748243"/>
    <lineage>
        <taxon>Bacteria</taxon>
        <taxon>Pseudomonadati</taxon>
        <taxon>Pseudomonadota</taxon>
        <taxon>Gammaproteobacteria</taxon>
        <taxon>Candidatus Tenderiales</taxon>
        <taxon>Candidatus Tenderiaceae</taxon>
        <taxon>Candidatus Tenderia</taxon>
    </lineage>
</organism>
<accession>A0A0S2TAI4</accession>
<dbReference type="EMBL" id="CP013099">
    <property type="protein sequence ID" value="ALP52148.1"/>
    <property type="molecule type" value="Genomic_DNA"/>
</dbReference>
<dbReference type="STRING" id="1748243.Tel_02750"/>
<sequence length="271" mass="30418">MSVGVYLGFHDPALEDLNQHEFKSPIAGTAEVILGTGTNDSSAVLFPNPLPEFTPGANGGLEFMWELSDRYDFIVGGGTWEVTSRALAQGGLFLQGQPADVFNERTAKLSYNEFYFGLRYNLINSTEKFKGYYRLTLNEVFDIDYREDLIFLFTSGDAAGVKKSIILQSQATGLLMLQPGIGMEYAFNDLISVGVEASYLFGFRRITLRDGRSSVDFLSTDNLSLWLPQRVDPQSGDLQYLAQRPADDEDYSKIRLSFDGWKVLFKMNIHF</sequence>
<keyword evidence="2" id="KW-1185">Reference proteome</keyword>